<reference evidence="2 3" key="2">
    <citation type="submission" date="2018-05" db="EMBL/GenBank/DDBJ databases">
        <authorList>
            <person name="Lanie J.A."/>
            <person name="Ng W.-L."/>
            <person name="Kazmierczak K.M."/>
            <person name="Andrzejewski T.M."/>
            <person name="Davidsen T.M."/>
            <person name="Wayne K.J."/>
            <person name="Tettelin H."/>
            <person name="Glass J.I."/>
            <person name="Rusch D."/>
            <person name="Podicherti R."/>
            <person name="Tsui H.-C.T."/>
            <person name="Winkler M.E."/>
        </authorList>
    </citation>
    <scope>NUCLEOTIDE SEQUENCE [LARGE SCALE GENOMIC DNA]</scope>
    <source>
        <strain evidence="2 3">C305</strain>
    </source>
</reference>
<keyword evidence="1" id="KW-0472">Membrane</keyword>
<dbReference type="AlphaFoldDB" id="A0A2U2XE76"/>
<dbReference type="OrthoDB" id="1467938at2"/>
<evidence type="ECO:0000313" key="3">
    <source>
        <dbReference type="Proteomes" id="UP000245370"/>
    </source>
</evidence>
<name>A0A2U2XE76_9FLAO</name>
<feature type="transmembrane region" description="Helical" evidence="1">
    <location>
        <begin position="6"/>
        <end position="27"/>
    </location>
</feature>
<reference evidence="2 3" key="1">
    <citation type="submission" date="2018-05" db="EMBL/GenBank/DDBJ databases">
        <title>Brumimicrobium oceani sp. nov., isolated from coastal sediment.</title>
        <authorList>
            <person name="Kou Y."/>
        </authorList>
    </citation>
    <scope>NUCLEOTIDE SEQUENCE [LARGE SCALE GENOMIC DNA]</scope>
    <source>
        <strain evidence="2 3">C305</strain>
    </source>
</reference>
<keyword evidence="1" id="KW-0812">Transmembrane</keyword>
<dbReference type="EMBL" id="QFRJ01000003">
    <property type="protein sequence ID" value="PWH86094.1"/>
    <property type="molecule type" value="Genomic_DNA"/>
</dbReference>
<sequence length="79" mass="9129">MKITLKTLFILKGLIIVGLVIWGASMIKSETKLKLKIQELEQNYNALDAYNEVLKYDLETTRDSVRILSKNMENNINNQ</sequence>
<gene>
    <name evidence="2" type="ORF">DIT68_05940</name>
</gene>
<protein>
    <submittedName>
        <fullName evidence="2">Uncharacterized protein</fullName>
    </submittedName>
</protein>
<organism evidence="2 3">
    <name type="scientific">Brumimicrobium oceani</name>
    <dbReference type="NCBI Taxonomy" id="2100725"/>
    <lineage>
        <taxon>Bacteria</taxon>
        <taxon>Pseudomonadati</taxon>
        <taxon>Bacteroidota</taxon>
        <taxon>Flavobacteriia</taxon>
        <taxon>Flavobacteriales</taxon>
        <taxon>Crocinitomicaceae</taxon>
        <taxon>Brumimicrobium</taxon>
    </lineage>
</organism>
<dbReference type="Proteomes" id="UP000245370">
    <property type="component" value="Unassembled WGS sequence"/>
</dbReference>
<accession>A0A2U2XE76</accession>
<dbReference type="RefSeq" id="WP_109358903.1">
    <property type="nucleotide sequence ID" value="NZ_QFRJ01000003.1"/>
</dbReference>
<comment type="caution">
    <text evidence="2">The sequence shown here is derived from an EMBL/GenBank/DDBJ whole genome shotgun (WGS) entry which is preliminary data.</text>
</comment>
<evidence type="ECO:0000256" key="1">
    <source>
        <dbReference type="SAM" id="Phobius"/>
    </source>
</evidence>
<keyword evidence="3" id="KW-1185">Reference proteome</keyword>
<keyword evidence="1" id="KW-1133">Transmembrane helix</keyword>
<evidence type="ECO:0000313" key="2">
    <source>
        <dbReference type="EMBL" id="PWH86094.1"/>
    </source>
</evidence>
<proteinExistence type="predicted"/>